<proteinExistence type="predicted"/>
<organism evidence="2">
    <name type="scientific">Oryza punctata</name>
    <name type="common">Red rice</name>
    <dbReference type="NCBI Taxonomy" id="4537"/>
    <lineage>
        <taxon>Eukaryota</taxon>
        <taxon>Viridiplantae</taxon>
        <taxon>Streptophyta</taxon>
        <taxon>Embryophyta</taxon>
        <taxon>Tracheophyta</taxon>
        <taxon>Spermatophyta</taxon>
        <taxon>Magnoliopsida</taxon>
        <taxon>Liliopsida</taxon>
        <taxon>Poales</taxon>
        <taxon>Poaceae</taxon>
        <taxon>BOP clade</taxon>
        <taxon>Oryzoideae</taxon>
        <taxon>Oryzeae</taxon>
        <taxon>Oryzinae</taxon>
        <taxon>Oryza</taxon>
    </lineage>
</organism>
<feature type="region of interest" description="Disordered" evidence="1">
    <location>
        <begin position="1"/>
        <end position="75"/>
    </location>
</feature>
<dbReference type="Gramene" id="OPUNC02G00480.1">
    <property type="protein sequence ID" value="OPUNC02G00480.1"/>
    <property type="gene ID" value="OPUNC02G00480"/>
</dbReference>
<reference evidence="2" key="2">
    <citation type="submission" date="2018-05" db="EMBL/GenBank/DDBJ databases">
        <title>OpunRS2 (Oryza punctata Reference Sequence Version 2).</title>
        <authorList>
            <person name="Zhang J."/>
            <person name="Kudrna D."/>
            <person name="Lee S."/>
            <person name="Talag J."/>
            <person name="Welchert J."/>
            <person name="Wing R.A."/>
        </authorList>
    </citation>
    <scope>NUCLEOTIDE SEQUENCE [LARGE SCALE GENOMIC DNA]</scope>
</reference>
<feature type="compositionally biased region" description="Low complexity" evidence="1">
    <location>
        <begin position="38"/>
        <end position="47"/>
    </location>
</feature>
<accession>A0A0E0JUL3</accession>
<reference evidence="2" key="1">
    <citation type="submission" date="2015-04" db="UniProtKB">
        <authorList>
            <consortium name="EnsemblPlants"/>
        </authorList>
    </citation>
    <scope>IDENTIFICATION</scope>
</reference>
<dbReference type="Proteomes" id="UP000026962">
    <property type="component" value="Chromosome 2"/>
</dbReference>
<dbReference type="AlphaFoldDB" id="A0A0E0JUL3"/>
<dbReference type="HOGENOM" id="CLU_1952305_0_0_1"/>
<sequence length="129" mass="13428">MGKMPKGSLLRHAYGHLGPGPGTVVQHERVGDRGGGQAETAAGGAPATRSTECAQKVGGWEGEGEQGGRKRNGQVAQFAKRSEDFNIHTYQIIITTDFFAAGWLLPLTDDPTDGQSSPAPADVHGSSTA</sequence>
<evidence type="ECO:0000313" key="3">
    <source>
        <dbReference type="Proteomes" id="UP000026962"/>
    </source>
</evidence>
<keyword evidence="3" id="KW-1185">Reference proteome</keyword>
<protein>
    <submittedName>
        <fullName evidence="2">Uncharacterized protein</fullName>
    </submittedName>
</protein>
<feature type="region of interest" description="Disordered" evidence="1">
    <location>
        <begin position="106"/>
        <end position="129"/>
    </location>
</feature>
<name>A0A0E0JUL3_ORYPU</name>
<evidence type="ECO:0000313" key="2">
    <source>
        <dbReference type="EnsemblPlants" id="OPUNC02G00480.1"/>
    </source>
</evidence>
<dbReference type="EnsemblPlants" id="OPUNC02G00480.1">
    <property type="protein sequence ID" value="OPUNC02G00480.1"/>
    <property type="gene ID" value="OPUNC02G00480"/>
</dbReference>
<evidence type="ECO:0000256" key="1">
    <source>
        <dbReference type="SAM" id="MobiDB-lite"/>
    </source>
</evidence>